<keyword evidence="1" id="KW-0051">Antiviral defense</keyword>
<dbReference type="InterPro" id="IPR005537">
    <property type="entry name" value="RAMP_III_fam"/>
</dbReference>
<dbReference type="InterPro" id="IPR052216">
    <property type="entry name" value="CRISPR_Csm3_endoribonuclease"/>
</dbReference>
<sequence>MIDLSTLSQRASENWKINAIIDTALCVGAGGSSGSLADKPIVRNAQRQLLIPGSQIKGRLRHECEKLARALGWQIFYAPVATELCPNQGQVSSQFQEIYQVSGYKGYHCVVSQIFGDPILPSRVIVDDFICTTPVDELAEVFRPGVTINRRRRTAEENKLYLLETSPANAQLEFKGKIYLQPRFRSGSPDLAKPLIFAALRRIYALGGSKSTGLGWLHWQNLPTLSDDDPIWSNLNAEEYLANRQVSVGGAA</sequence>
<name>A0A1Z4KU24_ANAVA</name>
<accession>A0A1Z4KU24</accession>
<protein>
    <recommendedName>
        <fullName evidence="2">CRISPR type III-associated protein domain-containing protein</fullName>
    </recommendedName>
</protein>
<dbReference type="AlphaFoldDB" id="A0A1Z4KU24"/>
<organism evidence="3 4">
    <name type="scientific">Trichormus variabilis NIES-23</name>
    <dbReference type="NCBI Taxonomy" id="1973479"/>
    <lineage>
        <taxon>Bacteria</taxon>
        <taxon>Bacillati</taxon>
        <taxon>Cyanobacteriota</taxon>
        <taxon>Cyanophyceae</taxon>
        <taxon>Nostocales</taxon>
        <taxon>Nostocaceae</taxon>
        <taxon>Trichormus</taxon>
    </lineage>
</organism>
<dbReference type="PANTHER" id="PTHR35579:SF3">
    <property type="entry name" value="CRISPR SYSTEM CMS ENDORIBONUCLEASE CSM3"/>
    <property type="match status" value="1"/>
</dbReference>
<dbReference type="GO" id="GO:0051607">
    <property type="term" value="P:defense response to virus"/>
    <property type="evidence" value="ECO:0007669"/>
    <property type="project" value="UniProtKB-KW"/>
</dbReference>
<evidence type="ECO:0000313" key="3">
    <source>
        <dbReference type="EMBL" id="BAY72454.1"/>
    </source>
</evidence>
<evidence type="ECO:0000256" key="1">
    <source>
        <dbReference type="ARBA" id="ARBA00023118"/>
    </source>
</evidence>
<gene>
    <name evidence="3" type="ORF">NIES23_52790</name>
</gene>
<reference evidence="3 4" key="1">
    <citation type="submission" date="2017-06" db="EMBL/GenBank/DDBJ databases">
        <title>Genome sequencing of cyanobaciteial culture collection at National Institute for Environmental Studies (NIES).</title>
        <authorList>
            <person name="Hirose Y."/>
            <person name="Shimura Y."/>
            <person name="Fujisawa T."/>
            <person name="Nakamura Y."/>
            <person name="Kawachi M."/>
        </authorList>
    </citation>
    <scope>NUCLEOTIDE SEQUENCE [LARGE SCALE GENOMIC DNA]</scope>
    <source>
        <strain evidence="3 4">NIES-23</strain>
    </source>
</reference>
<dbReference type="EMBL" id="AP018216">
    <property type="protein sequence ID" value="BAY72454.1"/>
    <property type="molecule type" value="Genomic_DNA"/>
</dbReference>
<dbReference type="Pfam" id="PF03787">
    <property type="entry name" value="RAMPs"/>
    <property type="match status" value="1"/>
</dbReference>
<feature type="domain" description="CRISPR type III-associated protein" evidence="2">
    <location>
        <begin position="23"/>
        <end position="217"/>
    </location>
</feature>
<evidence type="ECO:0000259" key="2">
    <source>
        <dbReference type="Pfam" id="PF03787"/>
    </source>
</evidence>
<dbReference type="Proteomes" id="UP000217507">
    <property type="component" value="Chromosome"/>
</dbReference>
<proteinExistence type="predicted"/>
<dbReference type="PANTHER" id="PTHR35579">
    <property type="entry name" value="CRISPR SYSTEM CMS ENDORIBONUCLEASE CSM3"/>
    <property type="match status" value="1"/>
</dbReference>
<evidence type="ECO:0000313" key="4">
    <source>
        <dbReference type="Proteomes" id="UP000217507"/>
    </source>
</evidence>